<evidence type="ECO:0000256" key="1">
    <source>
        <dbReference type="SAM" id="Phobius"/>
    </source>
</evidence>
<dbReference type="PATRIC" id="fig|1121326.3.peg.2045"/>
<keyword evidence="1" id="KW-0472">Membrane</keyword>
<feature type="transmembrane region" description="Helical" evidence="1">
    <location>
        <begin position="108"/>
        <end position="130"/>
    </location>
</feature>
<dbReference type="RefSeq" id="WP_066621579.1">
    <property type="nucleotide sequence ID" value="NZ_FQXL01000004.1"/>
</dbReference>
<keyword evidence="3" id="KW-1185">Reference proteome</keyword>
<proteinExistence type="predicted"/>
<dbReference type="Proteomes" id="UP000076603">
    <property type="component" value="Unassembled WGS sequence"/>
</dbReference>
<sequence length="260" mass="31553">MEKTTNKENFVENAFEKFKDHQSTMEKTLYEEQKKKREDTYQKFQHIKKLLNQNIYIEEILKNIKDELKFNIQDVVKSNRKYYRFLTLAMIITFIMVSWFIIPYLNSILFLIPIALVFILTIFIGCYIINHVRQRKIYKKHINQCNKLNIINENILNLIGILLDNYIEITNILPRSFVNYCNSKKKSNFDMYIFFLWKNTKTLSKKLKNKKLRYYNRLYSNDIEILQNVEILQHHYFQSIFTSCIVDTIEECSIKFLQDN</sequence>
<gene>
    <name evidence="2" type="ORF">CLMAG_20550</name>
</gene>
<accession>A0A161XD35</accession>
<dbReference type="EMBL" id="LWAE01000002">
    <property type="protein sequence ID" value="KZL92246.1"/>
    <property type="molecule type" value="Genomic_DNA"/>
</dbReference>
<comment type="caution">
    <text evidence="2">The sequence shown here is derived from an EMBL/GenBank/DDBJ whole genome shotgun (WGS) entry which is preliminary data.</text>
</comment>
<reference evidence="2 3" key="1">
    <citation type="submission" date="2016-04" db="EMBL/GenBank/DDBJ databases">
        <title>Genome sequence of Clostridium magnum DSM 2767.</title>
        <authorList>
            <person name="Poehlein A."/>
            <person name="Uhlig R."/>
            <person name="Fischer R."/>
            <person name="Bahl H."/>
            <person name="Daniel R."/>
        </authorList>
    </citation>
    <scope>NUCLEOTIDE SEQUENCE [LARGE SCALE GENOMIC DNA]</scope>
    <source>
        <strain evidence="2 3">DSM 2767</strain>
    </source>
</reference>
<dbReference type="AlphaFoldDB" id="A0A161XD35"/>
<organism evidence="2 3">
    <name type="scientific">Clostridium magnum DSM 2767</name>
    <dbReference type="NCBI Taxonomy" id="1121326"/>
    <lineage>
        <taxon>Bacteria</taxon>
        <taxon>Bacillati</taxon>
        <taxon>Bacillota</taxon>
        <taxon>Clostridia</taxon>
        <taxon>Eubacteriales</taxon>
        <taxon>Clostridiaceae</taxon>
        <taxon>Clostridium</taxon>
    </lineage>
</organism>
<evidence type="ECO:0000313" key="2">
    <source>
        <dbReference type="EMBL" id="KZL92246.1"/>
    </source>
</evidence>
<keyword evidence="1" id="KW-1133">Transmembrane helix</keyword>
<keyword evidence="1" id="KW-0812">Transmembrane</keyword>
<evidence type="ECO:0000313" key="3">
    <source>
        <dbReference type="Proteomes" id="UP000076603"/>
    </source>
</evidence>
<name>A0A161XD35_9CLOT</name>
<protein>
    <submittedName>
        <fullName evidence="2">Uncharacterized protein</fullName>
    </submittedName>
</protein>
<dbReference type="OrthoDB" id="10014071at2"/>
<feature type="transmembrane region" description="Helical" evidence="1">
    <location>
        <begin position="82"/>
        <end position="102"/>
    </location>
</feature>